<sequence>MPLQGTHNNACENAIRPFVVGRRNWLFSDTVGGANASANLYSLIETCKANAIDPYSYLVALFRALPLVRVADEYDALLPWRLVRSVT</sequence>
<comment type="caution">
    <text evidence="3">The sequence shown here is derived from an EMBL/GenBank/DDBJ whole genome shotgun (WGS) entry which is preliminary data.</text>
</comment>
<dbReference type="AlphaFoldDB" id="A0A1J5RLK8"/>
<dbReference type="InterPro" id="IPR052344">
    <property type="entry name" value="Transposase-related"/>
</dbReference>
<dbReference type="Pfam" id="PF13817">
    <property type="entry name" value="DDE_Tnp_IS66_C"/>
    <property type="match status" value="1"/>
</dbReference>
<protein>
    <submittedName>
        <fullName evidence="3">Transposase IS66 family protein</fullName>
    </submittedName>
</protein>
<dbReference type="PANTHER" id="PTHR33678">
    <property type="entry name" value="BLL1576 PROTEIN"/>
    <property type="match status" value="1"/>
</dbReference>
<dbReference type="PANTHER" id="PTHR33678:SF1">
    <property type="entry name" value="BLL1576 PROTEIN"/>
    <property type="match status" value="1"/>
</dbReference>
<dbReference type="InterPro" id="IPR039552">
    <property type="entry name" value="IS66_C"/>
</dbReference>
<organism evidence="3">
    <name type="scientific">mine drainage metagenome</name>
    <dbReference type="NCBI Taxonomy" id="410659"/>
    <lineage>
        <taxon>unclassified sequences</taxon>
        <taxon>metagenomes</taxon>
        <taxon>ecological metagenomes</taxon>
    </lineage>
</organism>
<proteinExistence type="predicted"/>
<gene>
    <name evidence="3" type="ORF">GALL_215520</name>
</gene>
<feature type="domain" description="Transposase IS66 central" evidence="1">
    <location>
        <begin position="7"/>
        <end position="35"/>
    </location>
</feature>
<dbReference type="Pfam" id="PF03050">
    <property type="entry name" value="DDE_Tnp_IS66"/>
    <property type="match status" value="1"/>
</dbReference>
<reference evidence="3" key="1">
    <citation type="submission" date="2016-10" db="EMBL/GenBank/DDBJ databases">
        <title>Sequence of Gallionella enrichment culture.</title>
        <authorList>
            <person name="Poehlein A."/>
            <person name="Muehling M."/>
            <person name="Daniel R."/>
        </authorList>
    </citation>
    <scope>NUCLEOTIDE SEQUENCE</scope>
</reference>
<feature type="domain" description="Transposase IS66 C-terminal" evidence="2">
    <location>
        <begin position="42"/>
        <end position="80"/>
    </location>
</feature>
<accession>A0A1J5RLK8</accession>
<dbReference type="InterPro" id="IPR004291">
    <property type="entry name" value="Transposase_IS66_central"/>
</dbReference>
<evidence type="ECO:0000259" key="2">
    <source>
        <dbReference type="Pfam" id="PF13817"/>
    </source>
</evidence>
<dbReference type="EMBL" id="MLJW01000149">
    <property type="protein sequence ID" value="OIQ96394.1"/>
    <property type="molecule type" value="Genomic_DNA"/>
</dbReference>
<evidence type="ECO:0000313" key="3">
    <source>
        <dbReference type="EMBL" id="OIQ96394.1"/>
    </source>
</evidence>
<evidence type="ECO:0000259" key="1">
    <source>
        <dbReference type="Pfam" id="PF03050"/>
    </source>
</evidence>
<name>A0A1J5RLK8_9ZZZZ</name>